<dbReference type="Gene3D" id="1.25.40.10">
    <property type="entry name" value="Tetratricopeptide repeat domain"/>
    <property type="match status" value="1"/>
</dbReference>
<feature type="domain" description="CHAT" evidence="1">
    <location>
        <begin position="1136"/>
        <end position="1447"/>
    </location>
</feature>
<dbReference type="STRING" id="285458.BGM19_30260"/>
<evidence type="ECO:0000259" key="1">
    <source>
        <dbReference type="Pfam" id="PF12770"/>
    </source>
</evidence>
<protein>
    <recommendedName>
        <fullName evidence="1">CHAT domain-containing protein</fullName>
    </recommendedName>
</protein>
<keyword evidence="3" id="KW-1185">Reference proteome</keyword>
<gene>
    <name evidence="2" type="ORF">AS594_06535</name>
</gene>
<dbReference type="InterPro" id="IPR024983">
    <property type="entry name" value="CHAT_dom"/>
</dbReference>
<evidence type="ECO:0000313" key="2">
    <source>
        <dbReference type="EMBL" id="OEJ24192.1"/>
    </source>
</evidence>
<proteinExistence type="predicted"/>
<dbReference type="Pfam" id="PF12770">
    <property type="entry name" value="CHAT"/>
    <property type="match status" value="1"/>
</dbReference>
<organism evidence="2 3">
    <name type="scientific">Streptomyces agglomeratus</name>
    <dbReference type="NCBI Taxonomy" id="285458"/>
    <lineage>
        <taxon>Bacteria</taxon>
        <taxon>Bacillati</taxon>
        <taxon>Actinomycetota</taxon>
        <taxon>Actinomycetes</taxon>
        <taxon>Kitasatosporales</taxon>
        <taxon>Streptomycetaceae</taxon>
        <taxon>Streptomyces</taxon>
    </lineage>
</organism>
<evidence type="ECO:0000313" key="3">
    <source>
        <dbReference type="Proteomes" id="UP000095759"/>
    </source>
</evidence>
<reference evidence="2 3" key="1">
    <citation type="submission" date="2016-08" db="EMBL/GenBank/DDBJ databases">
        <title>Complete genome sequence of Streptomyces agglomeratus strain 6-3-2, a novel anti-MRSA actinomycete isolated from Wuli of Tebit, China.</title>
        <authorList>
            <person name="Chen X."/>
        </authorList>
    </citation>
    <scope>NUCLEOTIDE SEQUENCE [LARGE SCALE GENOMIC DNA]</scope>
    <source>
        <strain evidence="2 3">6-3-2</strain>
    </source>
</reference>
<accession>A0A1E5P3U6</accession>
<dbReference type="InterPro" id="IPR011990">
    <property type="entry name" value="TPR-like_helical_dom_sf"/>
</dbReference>
<name>A0A1E5P3U6_9ACTN</name>
<dbReference type="EMBL" id="MEHJ01000001">
    <property type="protein sequence ID" value="OEJ24192.1"/>
    <property type="molecule type" value="Genomic_DNA"/>
</dbReference>
<sequence>MAAITVALREVEEEDAHGLPFCDPGLVMISYVRSPTEELAAHVHVTLADLIQACRHEAEESAWTVLREAVDEAALAPLPSRQRVLVLVLVAEVFGDDGAYQDEAVPMARRALLHMRALDPDANARLIAHTLSRTGRVLAYAGSDTAERREGVALMNEAASHADSESRGTLLAAAARASAFLSTHSGDIKDMDQAVTAARSAVTATPHDSPDRRTRVLDLAAMLAQRCRKVGSVRDLVESYGLTNEAATGTPADAQESAARNWFLASAQVSLTRASSRDELDRVIRLLESLSFGFEVTDSSSGPAAMSTHDHARRFLASALDLRWQYYRDVADLRRSTDLLGSLLGASAADDPMRQELLSAFSMAVFRLGEETGDAASLDRALNLIGEALALPSTDAEQTGNHQRNLAVMLKSRARRDGEPADLEAAIELLEGVAYGPAALPVALTSLGMALLDRHELTESAADLDRAVEVLTAATTAVRGAFERISALEALHAGTAVRYRALGRPDDLESMRALQKELRSAGDVPHLQSRLSHRLADVLDLRYAADGDPAALREAVATLDAELTRAEPGSARRRRTAAMLAQALWMSYVPSGDDSLLERAISLLRETVGQQQVRDDAYAQALSLLGACLRDRYVRRGDAADLDEAIDCYKEALSHLDPTAATYAEINTNFGLALWDKYGRTGSLYDLDRSIATMDLVLNTPSRGGKKSVTALNTLGIALRDRFRIAFDPRDIHRAVAAYEEAFGPDLAQSDTVSPGTMLNNYGAALMDRYAHSSDLADLVRGIQVFEQSIEVAPPGSTDRPRFLVNLAGGLQARYERLRDIADVDRAVRLIDDALTGMTADWINRPNSVMGLAGLHRTRYLQMGRRGDRERALELYRTGCSAGLGSQPGATLFMARDWTCWVFDEGAWSDATEACDIAFQAMTQLFETQFGRRHKEHWLRMARGIPARAAYARAMTGASEEAVVAVERGLALQLSEVLERDRAQFDDLVAGGHGELVSRYRQANDDWSDRLRAWESAAATGTAPVPAARDEDVLRRTRLELDASIAEIRRIRPDFLLPTVFADIADAARDVPLVYLVATDAGGVALLVGTDGAVETAWLPHLTEGDVVRRVSDLREAHDGRKQDPDAWRGRLDAVTAWLWDAAMGSVTGALGRGAEAVLVPVGHLGLLPLHAAWTPDDSRPVARRYAMDDCVLSYAPNARSLRTAKEIADRVPLGALLSVHDPRPTKQDPPAFADAEVAAAQQCFAISTGLRHGDASVSGVTAVLADYPVHHFACHGVANLSEPLLSALILAGDEPLSLGELLRLRLTGDGTGGVRLAVLSACESQVPGLELPDEAVSLPTGLLQAGVAGVIASQWAVRELATCLLMTRFHQALAAGGSTPAAALRAAQRWVRDTTNQEKADTLKDCDHSLLPAEAARTMWRALIRKPPRERSFAHVSDWAAFSHLGV</sequence>
<comment type="caution">
    <text evidence="2">The sequence shown here is derived from an EMBL/GenBank/DDBJ whole genome shotgun (WGS) entry which is preliminary data.</text>
</comment>
<dbReference type="RefSeq" id="WP_069933300.1">
    <property type="nucleotide sequence ID" value="NZ_MEHJ01000001.1"/>
</dbReference>
<dbReference type="Proteomes" id="UP000095759">
    <property type="component" value="Unassembled WGS sequence"/>
</dbReference>